<dbReference type="SUPFAM" id="SSF53623">
    <property type="entry name" value="MurD-like peptide ligases, catalytic domain"/>
    <property type="match status" value="1"/>
</dbReference>
<evidence type="ECO:0000256" key="6">
    <source>
        <dbReference type="ARBA" id="ARBA00022840"/>
    </source>
</evidence>
<evidence type="ECO:0000256" key="8">
    <source>
        <dbReference type="ARBA" id="ARBA00030592"/>
    </source>
</evidence>
<evidence type="ECO:0000313" key="11">
    <source>
        <dbReference type="EMBL" id="SDW04182.1"/>
    </source>
</evidence>
<dbReference type="Proteomes" id="UP000182589">
    <property type="component" value="Unassembled WGS sequence"/>
</dbReference>
<feature type="domain" description="Mur ligase C-terminal" evidence="10">
    <location>
        <begin position="369"/>
        <end position="489"/>
    </location>
</feature>
<dbReference type="AlphaFoldDB" id="A0A1H2QAN1"/>
<evidence type="ECO:0000256" key="1">
    <source>
        <dbReference type="ARBA" id="ARBA00008276"/>
    </source>
</evidence>
<keyword evidence="3" id="KW-0436">Ligase</keyword>
<organism evidence="11 12">
    <name type="scientific">Alicyclobacillus hesperidum</name>
    <dbReference type="NCBI Taxonomy" id="89784"/>
    <lineage>
        <taxon>Bacteria</taxon>
        <taxon>Bacillati</taxon>
        <taxon>Bacillota</taxon>
        <taxon>Bacilli</taxon>
        <taxon>Bacillales</taxon>
        <taxon>Alicyclobacillaceae</taxon>
        <taxon>Alicyclobacillus</taxon>
    </lineage>
</organism>
<dbReference type="InterPro" id="IPR036565">
    <property type="entry name" value="Mur-like_cat_sf"/>
</dbReference>
<dbReference type="GO" id="GO:0005524">
    <property type="term" value="F:ATP binding"/>
    <property type="evidence" value="ECO:0007669"/>
    <property type="project" value="UniProtKB-KW"/>
</dbReference>
<dbReference type="Gene3D" id="3.90.190.20">
    <property type="entry name" value="Mur ligase, C-terminal domain"/>
    <property type="match status" value="1"/>
</dbReference>
<dbReference type="NCBIfam" id="TIGR01499">
    <property type="entry name" value="folC"/>
    <property type="match status" value="1"/>
</dbReference>
<protein>
    <recommendedName>
        <fullName evidence="2">tetrahydrofolate synthase</fullName>
        <ecNumber evidence="2">6.3.2.17</ecNumber>
    </recommendedName>
    <alternativeName>
        <fullName evidence="8">Tetrahydrofolylpolyglutamate synthase</fullName>
    </alternativeName>
</protein>
<dbReference type="PANTHER" id="PTHR11136:SF0">
    <property type="entry name" value="DIHYDROFOLATE SYNTHETASE-RELATED"/>
    <property type="match status" value="1"/>
</dbReference>
<comment type="catalytic activity">
    <reaction evidence="9">
        <text>(6S)-5,6,7,8-tetrahydrofolyl-(gamma-L-Glu)(n) + L-glutamate + ATP = (6S)-5,6,7,8-tetrahydrofolyl-(gamma-L-Glu)(n+1) + ADP + phosphate + H(+)</text>
        <dbReference type="Rhea" id="RHEA:10580"/>
        <dbReference type="Rhea" id="RHEA-COMP:14738"/>
        <dbReference type="Rhea" id="RHEA-COMP:14740"/>
        <dbReference type="ChEBI" id="CHEBI:15378"/>
        <dbReference type="ChEBI" id="CHEBI:29985"/>
        <dbReference type="ChEBI" id="CHEBI:30616"/>
        <dbReference type="ChEBI" id="CHEBI:43474"/>
        <dbReference type="ChEBI" id="CHEBI:141005"/>
        <dbReference type="ChEBI" id="CHEBI:456216"/>
        <dbReference type="EC" id="6.3.2.17"/>
    </reaction>
</comment>
<dbReference type="EC" id="6.3.2.17" evidence="2"/>
<proteinExistence type="inferred from homology"/>
<keyword evidence="6" id="KW-0067">ATP-binding</keyword>
<dbReference type="Gene3D" id="3.40.1190.10">
    <property type="entry name" value="Mur-like, catalytic domain"/>
    <property type="match status" value="1"/>
</dbReference>
<evidence type="ECO:0000256" key="9">
    <source>
        <dbReference type="ARBA" id="ARBA00047493"/>
    </source>
</evidence>
<dbReference type="InterPro" id="IPR004101">
    <property type="entry name" value="Mur_ligase_C"/>
</dbReference>
<reference evidence="12" key="1">
    <citation type="submission" date="2016-10" db="EMBL/GenBank/DDBJ databases">
        <authorList>
            <person name="Varghese N."/>
        </authorList>
    </citation>
    <scope>NUCLEOTIDE SEQUENCE [LARGE SCALE GENOMIC DNA]</scope>
    <source>
        <strain evidence="12">DSM 12489</strain>
    </source>
</reference>
<evidence type="ECO:0000256" key="2">
    <source>
        <dbReference type="ARBA" id="ARBA00013025"/>
    </source>
</evidence>
<evidence type="ECO:0000256" key="7">
    <source>
        <dbReference type="ARBA" id="ARBA00022842"/>
    </source>
</evidence>
<comment type="similarity">
    <text evidence="1">Belongs to the folylpolyglutamate synthase family.</text>
</comment>
<accession>A0A1H2QAN1</accession>
<gene>
    <name evidence="11" type="ORF">SAMN04489725_101173</name>
</gene>
<dbReference type="Pfam" id="PF02875">
    <property type="entry name" value="Mur_ligase_C"/>
    <property type="match status" value="1"/>
</dbReference>
<dbReference type="InterPro" id="IPR001645">
    <property type="entry name" value="Folylpolyglutamate_synth"/>
</dbReference>
<dbReference type="GO" id="GO:0004326">
    <property type="term" value="F:tetrahydrofolylpolyglutamate synthase activity"/>
    <property type="evidence" value="ECO:0007669"/>
    <property type="project" value="UniProtKB-EC"/>
</dbReference>
<keyword evidence="7" id="KW-0460">Magnesium</keyword>
<dbReference type="PANTHER" id="PTHR11136">
    <property type="entry name" value="FOLYLPOLYGLUTAMATE SYNTHASE-RELATED"/>
    <property type="match status" value="1"/>
</dbReference>
<dbReference type="STRING" id="89784.SAMN04489725_101173"/>
<keyword evidence="12" id="KW-1185">Reference proteome</keyword>
<dbReference type="EMBL" id="FNOJ01000001">
    <property type="protein sequence ID" value="SDW04182.1"/>
    <property type="molecule type" value="Genomic_DNA"/>
</dbReference>
<evidence type="ECO:0000313" key="12">
    <source>
        <dbReference type="Proteomes" id="UP000182589"/>
    </source>
</evidence>
<keyword evidence="4" id="KW-0479">Metal-binding</keyword>
<evidence type="ECO:0000259" key="10">
    <source>
        <dbReference type="Pfam" id="PF02875"/>
    </source>
</evidence>
<dbReference type="SUPFAM" id="SSF53244">
    <property type="entry name" value="MurD-like peptide ligases, peptide-binding domain"/>
    <property type="match status" value="1"/>
</dbReference>
<sequence length="518" mass="57179">MRMKLTARRINLCTEKPASMADREYHLRETRVVFSRVDPRGTLATRERGIVLASSWAAQVTNAIRFVFASYGRLPKERHIGLDRDVRHPEWTGRILDALGRPDRYGYNIAVTGSKGKGSHAILTAAILERLGYRVGLFTSPHLVDFLERIRVNGEMIPEPDFVRIADKVRHVVDRLPVPPDQYIGPVGIVAAMAALWFKEQQTDFNLFELGRGARHDDVNQIVHQGVVITPIFPEHLDRLGPTWEDVVIAKMGILTEDVSWAVSSQQAPRAMAAMRPYVGRVGDFAYMNDTFQVDVMPDEPSGTYLIRASYQGHVHSARIDERLLSYPDNVGLSLVAAAQAIAHRASHQGDRRTHMPIAVDLSDLILPGRLHVVQESPTVVVDGAIHAVNAAFVRRFVERRQAGQTGRVCAVLSLPDDKDAEGVVGTLASVVDEFIFTTASNPHLQYSRDLVQLAANHGIAAKSVPEVERAIADAVTSAAANDLVLCVGTQSFVGDALRFFRVATGSIWRTRMGDGSR</sequence>
<evidence type="ECO:0000256" key="5">
    <source>
        <dbReference type="ARBA" id="ARBA00022741"/>
    </source>
</evidence>
<dbReference type="GO" id="GO:0008841">
    <property type="term" value="F:dihydrofolate synthase activity"/>
    <property type="evidence" value="ECO:0007669"/>
    <property type="project" value="TreeGrafter"/>
</dbReference>
<dbReference type="GO" id="GO:0005737">
    <property type="term" value="C:cytoplasm"/>
    <property type="evidence" value="ECO:0007669"/>
    <property type="project" value="TreeGrafter"/>
</dbReference>
<evidence type="ECO:0000256" key="4">
    <source>
        <dbReference type="ARBA" id="ARBA00022723"/>
    </source>
</evidence>
<dbReference type="InterPro" id="IPR036615">
    <property type="entry name" value="Mur_ligase_C_dom_sf"/>
</dbReference>
<evidence type="ECO:0000256" key="3">
    <source>
        <dbReference type="ARBA" id="ARBA00022598"/>
    </source>
</evidence>
<name>A0A1H2QAN1_9BACL</name>
<keyword evidence="5" id="KW-0547">Nucleotide-binding</keyword>
<dbReference type="GO" id="GO:0046872">
    <property type="term" value="F:metal ion binding"/>
    <property type="evidence" value="ECO:0007669"/>
    <property type="project" value="UniProtKB-KW"/>
</dbReference>